<feature type="region of interest" description="Disordered" evidence="1">
    <location>
        <begin position="1"/>
        <end position="58"/>
    </location>
</feature>
<feature type="compositionally biased region" description="Basic and acidic residues" evidence="1">
    <location>
        <begin position="1"/>
        <end position="10"/>
    </location>
</feature>
<evidence type="ECO:0000256" key="1">
    <source>
        <dbReference type="SAM" id="MobiDB-lite"/>
    </source>
</evidence>
<dbReference type="Proteomes" id="UP001162156">
    <property type="component" value="Unassembled WGS sequence"/>
</dbReference>
<name>A0AAV8WN96_9CUCU</name>
<dbReference type="AlphaFoldDB" id="A0AAV8WN96"/>
<comment type="caution">
    <text evidence="2">The sequence shown here is derived from an EMBL/GenBank/DDBJ whole genome shotgun (WGS) entry which is preliminary data.</text>
</comment>
<proteinExistence type="predicted"/>
<dbReference type="EMBL" id="JANEYF010005499">
    <property type="protein sequence ID" value="KAJ8927998.1"/>
    <property type="molecule type" value="Genomic_DNA"/>
</dbReference>
<protein>
    <submittedName>
        <fullName evidence="2">Uncharacterized protein</fullName>
    </submittedName>
</protein>
<organism evidence="2 3">
    <name type="scientific">Rhamnusium bicolor</name>
    <dbReference type="NCBI Taxonomy" id="1586634"/>
    <lineage>
        <taxon>Eukaryota</taxon>
        <taxon>Metazoa</taxon>
        <taxon>Ecdysozoa</taxon>
        <taxon>Arthropoda</taxon>
        <taxon>Hexapoda</taxon>
        <taxon>Insecta</taxon>
        <taxon>Pterygota</taxon>
        <taxon>Neoptera</taxon>
        <taxon>Endopterygota</taxon>
        <taxon>Coleoptera</taxon>
        <taxon>Polyphaga</taxon>
        <taxon>Cucujiformia</taxon>
        <taxon>Chrysomeloidea</taxon>
        <taxon>Cerambycidae</taxon>
        <taxon>Lepturinae</taxon>
        <taxon>Rhagiini</taxon>
        <taxon>Rhamnusium</taxon>
    </lineage>
</organism>
<evidence type="ECO:0000313" key="2">
    <source>
        <dbReference type="EMBL" id="KAJ8927998.1"/>
    </source>
</evidence>
<accession>A0AAV8WN96</accession>
<gene>
    <name evidence="2" type="ORF">NQ314_019464</name>
</gene>
<evidence type="ECO:0000313" key="3">
    <source>
        <dbReference type="Proteomes" id="UP001162156"/>
    </source>
</evidence>
<sequence>MDDSDLKKNNGGDMSYVTADMGPQTSLDLMSDENASSDLEVPPVGQKKSDNNTNEGAEEIRRIRWKEQKKLITDHFKAHIKKKMAPRKHEVEVFINQHKHIFKEKNLIKVKAFVYSSYK</sequence>
<keyword evidence="3" id="KW-1185">Reference proteome</keyword>
<feature type="compositionally biased region" description="Polar residues" evidence="1">
    <location>
        <begin position="23"/>
        <end position="37"/>
    </location>
</feature>
<reference evidence="2" key="1">
    <citation type="journal article" date="2023" name="Insect Mol. Biol.">
        <title>Genome sequencing provides insights into the evolution of gene families encoding plant cell wall-degrading enzymes in longhorned beetles.</title>
        <authorList>
            <person name="Shin N.R."/>
            <person name="Okamura Y."/>
            <person name="Kirsch R."/>
            <person name="Pauchet Y."/>
        </authorList>
    </citation>
    <scope>NUCLEOTIDE SEQUENCE</scope>
    <source>
        <strain evidence="2">RBIC_L_NR</strain>
    </source>
</reference>